<proteinExistence type="predicted"/>
<name>A8SFL1_9FIRM</name>
<protein>
    <submittedName>
        <fullName evidence="1">Uncharacterized protein</fullName>
    </submittedName>
</protein>
<dbReference type="EMBL" id="ABED02000029">
    <property type="protein sequence ID" value="EDP20000.1"/>
    <property type="molecule type" value="Genomic_DNA"/>
</dbReference>
<evidence type="ECO:0000313" key="1">
    <source>
        <dbReference type="EMBL" id="EDP20000.1"/>
    </source>
</evidence>
<accession>A8SFL1</accession>
<reference evidence="1 2" key="2">
    <citation type="submission" date="2007-09" db="EMBL/GenBank/DDBJ databases">
        <authorList>
            <person name="Fulton L."/>
            <person name="Clifton S."/>
            <person name="Fulton B."/>
            <person name="Xu J."/>
            <person name="Minx P."/>
            <person name="Pepin K.H."/>
            <person name="Johnson M."/>
            <person name="Thiruvilangam P."/>
            <person name="Bhonagiri V."/>
            <person name="Nash W.E."/>
            <person name="Mardis E.R."/>
            <person name="Wilson R.K."/>
        </authorList>
    </citation>
    <scope>NUCLEOTIDE SEQUENCE [LARGE SCALE GENOMIC DNA]</scope>
    <source>
        <strain evidence="1 2">M21/2</strain>
    </source>
</reference>
<reference evidence="1 2" key="1">
    <citation type="submission" date="2007-09" db="EMBL/GenBank/DDBJ databases">
        <title>Draft genome sequence of Faecalibacterium prausnitzii M21/2.</title>
        <authorList>
            <person name="Sudarsanam P."/>
            <person name="Ley R."/>
            <person name="Guruge J."/>
            <person name="Turnbaugh P.J."/>
            <person name="Mahowald M."/>
            <person name="Liep D."/>
            <person name="Gordon J."/>
        </authorList>
    </citation>
    <scope>NUCLEOTIDE SEQUENCE [LARGE SCALE GENOMIC DNA]</scope>
    <source>
        <strain evidence="1 2">M21/2</strain>
    </source>
</reference>
<organism evidence="1 2">
    <name type="scientific">Faecalibacterium prausnitzii M21/2</name>
    <dbReference type="NCBI Taxonomy" id="411485"/>
    <lineage>
        <taxon>Bacteria</taxon>
        <taxon>Bacillati</taxon>
        <taxon>Bacillota</taxon>
        <taxon>Clostridia</taxon>
        <taxon>Eubacteriales</taxon>
        <taxon>Oscillospiraceae</taxon>
        <taxon>Faecalibacterium</taxon>
    </lineage>
</organism>
<dbReference type="Proteomes" id="UP000005945">
    <property type="component" value="Unassembled WGS sequence"/>
</dbReference>
<evidence type="ECO:0000313" key="2">
    <source>
        <dbReference type="Proteomes" id="UP000005945"/>
    </source>
</evidence>
<sequence>MKYGIKIISLTILPELQRKSKPFLKFLAAFCIPGAVGLVQGTKK</sequence>
<comment type="caution">
    <text evidence="1">The sequence shown here is derived from an EMBL/GenBank/DDBJ whole genome shotgun (WGS) entry which is preliminary data.</text>
</comment>
<dbReference type="HOGENOM" id="CLU_3216539_0_0_9"/>
<gene>
    <name evidence="1" type="ORF">FAEPRAM212_02783</name>
</gene>
<dbReference type="AlphaFoldDB" id="A8SFL1"/>